<accession>A0AAU9F3M0</accession>
<dbReference type="EMBL" id="AP028679">
    <property type="protein sequence ID" value="BEQ15297.1"/>
    <property type="molecule type" value="Genomic_DNA"/>
</dbReference>
<evidence type="ECO:0000259" key="11">
    <source>
        <dbReference type="Pfam" id="PF07992"/>
    </source>
</evidence>
<dbReference type="KEGG" id="dmp:FAK_23630"/>
<dbReference type="InterPro" id="IPR023753">
    <property type="entry name" value="FAD/NAD-binding_dom"/>
</dbReference>
<dbReference type="GO" id="GO:0016491">
    <property type="term" value="F:oxidoreductase activity"/>
    <property type="evidence" value="ECO:0007669"/>
    <property type="project" value="UniProtKB-KW"/>
</dbReference>
<organism evidence="12 13">
    <name type="scientific">Desulfoferula mesophila</name>
    <dbReference type="NCBI Taxonomy" id="3058419"/>
    <lineage>
        <taxon>Bacteria</taxon>
        <taxon>Pseudomonadati</taxon>
        <taxon>Thermodesulfobacteriota</taxon>
        <taxon>Desulfarculia</taxon>
        <taxon>Desulfarculales</taxon>
        <taxon>Desulfarculaceae</taxon>
        <taxon>Desulfoferula</taxon>
    </lineage>
</organism>
<evidence type="ECO:0000256" key="9">
    <source>
        <dbReference type="ARBA" id="ARBA00023014"/>
    </source>
</evidence>
<keyword evidence="5" id="KW-0288">FMN</keyword>
<dbReference type="PANTHER" id="PTHR42917:SF2">
    <property type="entry name" value="2,4-DIENOYL-COA REDUCTASE [(2E)-ENOYL-COA-PRODUCING]"/>
    <property type="match status" value="1"/>
</dbReference>
<evidence type="ECO:0000256" key="4">
    <source>
        <dbReference type="ARBA" id="ARBA00022630"/>
    </source>
</evidence>
<proteinExistence type="inferred from homology"/>
<evidence type="ECO:0000256" key="3">
    <source>
        <dbReference type="ARBA" id="ARBA00011048"/>
    </source>
</evidence>
<dbReference type="Gene3D" id="3.20.20.70">
    <property type="entry name" value="Aldolase class I"/>
    <property type="match status" value="1"/>
</dbReference>
<comment type="cofactor">
    <cofactor evidence="1">
        <name>FMN</name>
        <dbReference type="ChEBI" id="CHEBI:58210"/>
    </cofactor>
</comment>
<feature type="domain" description="FAD/NAD(P)-binding" evidence="11">
    <location>
        <begin position="383"/>
        <end position="612"/>
    </location>
</feature>
<dbReference type="InterPro" id="IPR036188">
    <property type="entry name" value="FAD/NAD-bd_sf"/>
</dbReference>
<name>A0AAU9F3M0_9BACT</name>
<dbReference type="SUPFAM" id="SSF51395">
    <property type="entry name" value="FMN-linked oxidoreductases"/>
    <property type="match status" value="1"/>
</dbReference>
<evidence type="ECO:0000256" key="6">
    <source>
        <dbReference type="ARBA" id="ARBA00022723"/>
    </source>
</evidence>
<dbReference type="GO" id="GO:0046872">
    <property type="term" value="F:metal ion binding"/>
    <property type="evidence" value="ECO:0007669"/>
    <property type="project" value="UniProtKB-KW"/>
</dbReference>
<keyword evidence="4" id="KW-0285">Flavoprotein</keyword>
<evidence type="ECO:0000256" key="1">
    <source>
        <dbReference type="ARBA" id="ARBA00001917"/>
    </source>
</evidence>
<dbReference type="InterPro" id="IPR001155">
    <property type="entry name" value="OxRdtase_FMN_N"/>
</dbReference>
<protein>
    <submittedName>
        <fullName evidence="12">NADH oxidase</fullName>
    </submittedName>
</protein>
<keyword evidence="9" id="KW-0411">Iron-sulfur</keyword>
<dbReference type="Gene3D" id="3.40.50.720">
    <property type="entry name" value="NAD(P)-binding Rossmann-like Domain"/>
    <property type="match status" value="1"/>
</dbReference>
<sequence length="664" mass="69799">MAAFEKLLSPITIGSHTLPNRVILPSMGSNLADGQGNVTPAMLAYYRARAAGRPGLLVVEAACVHHSGKVIDRNFMAHDDALIPGMAKLAAAVKEQGSLPILQLIHGGRNAHPRLVGEAMAPSALRGPTSHATPRAMTVIEIEAMIQAFARAAWRAMEAGFEGVEIHGGHEYLVHEFITPYANKRQDAYGGDLKRRARFAVEVIQAVRRAAGPQALISFRLSGDDHVAGGMGPEEAAATAKLLVPAGVDLISVTGGVYETPSMVVPPVPVPPGVHVAAARRVRQAVEVPVAGVGRIRNAPEAEAALEGLDMVAVGRAFVADPQWLNQAAQGGGGGVRPCIGCNQGCIDKVLFGAPISCVSNPWVGLEVQAEQLKPATKPITAVVVGGGLSGAEAATTLGRLGHRVVLFEAEEELGGQVRLACLPPGKQEFRGMIDFYRQALSELPNVEVRLGTKATVGAVCKINPQAVVVAAGSEPILPDLPGAGDAPLVTARQVLSGEVEVGYKVAVMGGGNLGSEVAHYLATRGHDVCIIELGLGIGNDLGPARRYHMRRELAKYKVRRYIRAKVRRLFENKVSFLHTRPDGSRQLTYVEPVDTFVSALGAKPNEKLFLALEPKVNAIFLVGDAMSPAGLGQAAAEGLRAALEINRLAEEGALDAPPKGPAC</sequence>
<reference evidence="13" key="1">
    <citation type="journal article" date="2023" name="Arch. Microbiol.">
        <title>Desulfoferula mesophilus gen. nov. sp. nov., a mesophilic sulfate-reducing bacterium isolated from a brackish lake sediment.</title>
        <authorList>
            <person name="Watanabe T."/>
            <person name="Yabe T."/>
            <person name="Tsuji J.M."/>
            <person name="Fukui M."/>
        </authorList>
    </citation>
    <scope>NUCLEOTIDE SEQUENCE [LARGE SCALE GENOMIC DNA]</scope>
    <source>
        <strain evidence="13">12FAK</strain>
    </source>
</reference>
<dbReference type="GO" id="GO:0010181">
    <property type="term" value="F:FMN binding"/>
    <property type="evidence" value="ECO:0007669"/>
    <property type="project" value="InterPro"/>
</dbReference>
<dbReference type="Pfam" id="PF00724">
    <property type="entry name" value="Oxidored_FMN"/>
    <property type="match status" value="1"/>
</dbReference>
<dbReference type="Pfam" id="PF07992">
    <property type="entry name" value="Pyr_redox_2"/>
    <property type="match status" value="1"/>
</dbReference>
<keyword evidence="8" id="KW-0408">Iron</keyword>
<evidence type="ECO:0000313" key="13">
    <source>
        <dbReference type="Proteomes" id="UP001366166"/>
    </source>
</evidence>
<evidence type="ECO:0000259" key="10">
    <source>
        <dbReference type="Pfam" id="PF00724"/>
    </source>
</evidence>
<gene>
    <name evidence="12" type="ORF">FAK_23630</name>
</gene>
<dbReference type="Proteomes" id="UP001366166">
    <property type="component" value="Chromosome"/>
</dbReference>
<evidence type="ECO:0000256" key="2">
    <source>
        <dbReference type="ARBA" id="ARBA00001966"/>
    </source>
</evidence>
<dbReference type="GO" id="GO:0051536">
    <property type="term" value="F:iron-sulfur cluster binding"/>
    <property type="evidence" value="ECO:0007669"/>
    <property type="project" value="UniProtKB-KW"/>
</dbReference>
<keyword evidence="6" id="KW-0479">Metal-binding</keyword>
<evidence type="ECO:0000256" key="8">
    <source>
        <dbReference type="ARBA" id="ARBA00023004"/>
    </source>
</evidence>
<dbReference type="Gene3D" id="3.50.50.60">
    <property type="entry name" value="FAD/NAD(P)-binding domain"/>
    <property type="match status" value="1"/>
</dbReference>
<comment type="cofactor">
    <cofactor evidence="2">
        <name>[4Fe-4S] cluster</name>
        <dbReference type="ChEBI" id="CHEBI:49883"/>
    </cofactor>
</comment>
<dbReference type="AlphaFoldDB" id="A0AAU9F3M0"/>
<evidence type="ECO:0000256" key="5">
    <source>
        <dbReference type="ARBA" id="ARBA00022643"/>
    </source>
</evidence>
<feature type="domain" description="NADH:flavin oxidoreductase/NADH oxidase N-terminal" evidence="10">
    <location>
        <begin position="6"/>
        <end position="331"/>
    </location>
</feature>
<dbReference type="CDD" id="cd02803">
    <property type="entry name" value="OYE_like_FMN_family"/>
    <property type="match status" value="1"/>
</dbReference>
<keyword evidence="13" id="KW-1185">Reference proteome</keyword>
<dbReference type="PANTHER" id="PTHR42917">
    <property type="entry name" value="2,4-DIENOYL-COA REDUCTASE"/>
    <property type="match status" value="1"/>
</dbReference>
<evidence type="ECO:0000313" key="12">
    <source>
        <dbReference type="EMBL" id="BEQ15297.1"/>
    </source>
</evidence>
<comment type="similarity">
    <text evidence="3">In the N-terminal section; belongs to the NADH:flavin oxidoreductase/NADH oxidase family.</text>
</comment>
<keyword evidence="7" id="KW-0560">Oxidoreductase</keyword>
<dbReference type="RefSeq" id="WP_338599515.1">
    <property type="nucleotide sequence ID" value="NZ_AP028679.1"/>
</dbReference>
<dbReference type="SUPFAM" id="SSF51905">
    <property type="entry name" value="FAD/NAD(P)-binding domain"/>
    <property type="match status" value="1"/>
</dbReference>
<dbReference type="InterPro" id="IPR013785">
    <property type="entry name" value="Aldolase_TIM"/>
</dbReference>
<evidence type="ECO:0000256" key="7">
    <source>
        <dbReference type="ARBA" id="ARBA00023002"/>
    </source>
</evidence>
<dbReference type="PRINTS" id="PR00368">
    <property type="entry name" value="FADPNR"/>
</dbReference>
<dbReference type="InterPro" id="IPR051793">
    <property type="entry name" value="NADH:flavin_oxidoreductase"/>
</dbReference>